<proteinExistence type="predicted"/>
<dbReference type="PANTHER" id="PTHR37305">
    <property type="entry name" value="INTEGRAL MEMBRANE PROTEIN-RELATED"/>
    <property type="match status" value="1"/>
</dbReference>
<feature type="transmembrane region" description="Helical" evidence="1">
    <location>
        <begin position="150"/>
        <end position="170"/>
    </location>
</feature>
<reference evidence="2 3" key="1">
    <citation type="journal article" date="2012" name="J. Biotechnol.">
        <title>Genome sequence of the plant growth promoting strain Bacillus amyloliquefaciens subsp. plantarum B9601-Y2 and expression of mersacidin and other secondary metabolites.</title>
        <authorList>
            <person name="He P."/>
            <person name="Hao K."/>
            <person name="Blom J."/>
            <person name="Ruckert C."/>
            <person name="Vater J."/>
            <person name="Mao Z."/>
            <person name="Wu Y."/>
            <person name="Hou M."/>
            <person name="He P."/>
            <person name="He Y."/>
            <person name="Borriss R."/>
        </authorList>
    </citation>
    <scope>NUCLEOTIDE SEQUENCE [LARGE SCALE GENOMIC DNA]</scope>
    <source>
        <strain evidence="2">Y2</strain>
    </source>
</reference>
<keyword evidence="1" id="KW-1133">Transmembrane helix</keyword>
<keyword evidence="1" id="KW-0472">Membrane</keyword>
<dbReference type="EMBL" id="CP003332">
    <property type="protein sequence ID" value="AFJ60869.1"/>
    <property type="molecule type" value="Genomic_DNA"/>
</dbReference>
<gene>
    <name evidence="2" type="primary">bcrB</name>
    <name evidence="2" type="ORF">MUS_0819</name>
</gene>
<dbReference type="PANTHER" id="PTHR37305:SF1">
    <property type="entry name" value="MEMBRANE PROTEIN"/>
    <property type="match status" value="1"/>
</dbReference>
<keyword evidence="1" id="KW-0812">Transmembrane</keyword>
<evidence type="ECO:0000313" key="2">
    <source>
        <dbReference type="EMBL" id="AFJ60869.1"/>
    </source>
</evidence>
<dbReference type="HOGENOM" id="CLU_1131790_0_0_9"/>
<organism evidence="2 3">
    <name type="scientific">Bacillus amyloliquefaciens (strain Y2)</name>
    <name type="common">Bacillus amyloliquefaciens subsp. plantarum (strain B9601-Y2)</name>
    <dbReference type="NCBI Taxonomy" id="1155777"/>
    <lineage>
        <taxon>Bacteria</taxon>
        <taxon>Bacillati</taxon>
        <taxon>Bacillota</taxon>
        <taxon>Bacilli</taxon>
        <taxon>Bacillales</taxon>
        <taxon>Bacillaceae</taxon>
        <taxon>Bacillus</taxon>
        <taxon>Bacillus amyloliquefaciens group</taxon>
    </lineage>
</organism>
<dbReference type="KEGG" id="bqy:MUS_0819"/>
<dbReference type="Pfam" id="PF12730">
    <property type="entry name" value="ABC2_membrane_4"/>
    <property type="match status" value="1"/>
</dbReference>
<dbReference type="AlphaFoldDB" id="I2C2J5"/>
<accession>I2C2J5</accession>
<evidence type="ECO:0000313" key="3">
    <source>
        <dbReference type="Proteomes" id="UP000002878"/>
    </source>
</evidence>
<feature type="transmembrane region" description="Helical" evidence="1">
    <location>
        <begin position="177"/>
        <end position="195"/>
    </location>
</feature>
<evidence type="ECO:0000256" key="1">
    <source>
        <dbReference type="SAM" id="Phobius"/>
    </source>
</evidence>
<dbReference type="Proteomes" id="UP000002878">
    <property type="component" value="Chromosome"/>
</dbReference>
<name>I2C2J5_BACAY</name>
<sequence>MGVEPLVNLLYAELLKLRRSAMLLISTIGASVVPFMVVVASYVQIKTENPAPVIKFHELFSNANLYTVLVVGVPLYGVVAAYIFNREYMDDTLKNLLTIPVSRINLILSKLLLLFIWIFFLTLVAWGLTLLLGVILQFPGLSQSLILKSFLHFAIGGVLLFVLSTPIVLITVVLKNYVPTIIFTILITLINIMTANSEHRGLFPWAAAGDISMNTLLSTYPPEYSYLGIALVSIVGFVSLIIYFNKVDIH</sequence>
<feature type="transmembrane region" description="Helical" evidence="1">
    <location>
        <begin position="65"/>
        <end position="84"/>
    </location>
</feature>
<protein>
    <submittedName>
        <fullName evidence="2">Bacitracin ABC transporter, permease</fullName>
    </submittedName>
</protein>
<feature type="transmembrane region" description="Helical" evidence="1">
    <location>
        <begin position="111"/>
        <end position="138"/>
    </location>
</feature>
<dbReference type="PATRIC" id="fig|1126211.3.peg.783"/>
<feature type="transmembrane region" description="Helical" evidence="1">
    <location>
        <begin position="21"/>
        <end position="45"/>
    </location>
</feature>
<feature type="transmembrane region" description="Helical" evidence="1">
    <location>
        <begin position="224"/>
        <end position="244"/>
    </location>
</feature>